<sequence length="364" mass="41006">MSNIIEIFRAGTRKDANGNTITISVDDLNTVVKNYNPEFHEAPIVIGHPKTNAPAYGWIKSLFVEGDSLKAETKQVDTEFAELVNAGKYKKISSAFYLPKSESNPVPDGFYLRHVGFLGAMPPAVKGLKDPIFNDNCDDVVEFSDWENPSLWRSLRDFLIEKFGLDTADKVLPDWQIESMQEKHLRSKFDDVTDVPPIFNEPENKPETIPTDNPQGEPEMSEEDKKKLAELEAENKRLKDERDAQVKAQTEKENTKFAESLVNEGKLIPKLKQQAIDLLNAETGSAEFSETDFKSNLKAFLSELPQAVEFSEIATKEKAGTAQDETVEYAENTDPASIEVDKNVRAYMKEHSVDYTTAFNSLYH</sequence>
<evidence type="ECO:0000313" key="2">
    <source>
        <dbReference type="EMBL" id="MDP8086221.1"/>
    </source>
</evidence>
<organism evidence="2 3">
    <name type="scientific">Phocoenobacter skyensis</name>
    <dbReference type="NCBI Taxonomy" id="97481"/>
    <lineage>
        <taxon>Bacteria</taxon>
        <taxon>Pseudomonadati</taxon>
        <taxon>Pseudomonadota</taxon>
        <taxon>Gammaproteobacteria</taxon>
        <taxon>Pasteurellales</taxon>
        <taxon>Pasteurellaceae</taxon>
        <taxon>Phocoenobacter</taxon>
    </lineage>
</organism>
<comment type="caution">
    <text evidence="2">The sequence shown here is derived from an EMBL/GenBank/DDBJ whole genome shotgun (WGS) entry which is preliminary data.</text>
</comment>
<proteinExistence type="predicted"/>
<evidence type="ECO:0000256" key="1">
    <source>
        <dbReference type="SAM" id="MobiDB-lite"/>
    </source>
</evidence>
<feature type="region of interest" description="Disordered" evidence="1">
    <location>
        <begin position="192"/>
        <end position="225"/>
    </location>
</feature>
<dbReference type="EMBL" id="JASAVS010000026">
    <property type="protein sequence ID" value="MDP8086221.1"/>
    <property type="molecule type" value="Genomic_DNA"/>
</dbReference>
<accession>A0ABT9JN30</accession>
<evidence type="ECO:0000313" key="3">
    <source>
        <dbReference type="Proteomes" id="UP001224812"/>
    </source>
</evidence>
<gene>
    <name evidence="2" type="ORF">QJT92_09855</name>
</gene>
<reference evidence="2 3" key="1">
    <citation type="journal article" date="2023" name="Front. Microbiol.">
        <title>Phylogeography and host specificity of Pasteurellaceae pathogenic to sea-farmed fish in the north-east Atlantic.</title>
        <authorList>
            <person name="Gulla S."/>
            <person name="Colquhoun D.J."/>
            <person name="Olsen A.B."/>
            <person name="Spilsberg B."/>
            <person name="Lagesen K."/>
            <person name="Aakesson C.P."/>
            <person name="Strom S."/>
            <person name="Manji F."/>
            <person name="Birkbeck T.H."/>
            <person name="Nilsen H.K."/>
        </authorList>
    </citation>
    <scope>NUCLEOTIDE SEQUENCE [LARGE SCALE GENOMIC DNA]</scope>
    <source>
        <strain evidence="2 3">VIO11850</strain>
    </source>
</reference>
<keyword evidence="3" id="KW-1185">Reference proteome</keyword>
<name>A0ABT9JN30_9PAST</name>
<protein>
    <submittedName>
        <fullName evidence="2">Peptidase</fullName>
    </submittedName>
</protein>
<dbReference type="RefSeq" id="WP_306383991.1">
    <property type="nucleotide sequence ID" value="NZ_JASAVR010000025.1"/>
</dbReference>
<dbReference type="Proteomes" id="UP001224812">
    <property type="component" value="Unassembled WGS sequence"/>
</dbReference>